<evidence type="ECO:0000256" key="6">
    <source>
        <dbReference type="ARBA" id="ARBA00022967"/>
    </source>
</evidence>
<comment type="similarity">
    <text evidence="1">Belongs to the ABC transporter superfamily. Drug exporter-2 (TC 3.A.1.117) family.</text>
</comment>
<feature type="domain" description="ABC transporter" evidence="8">
    <location>
        <begin position="16"/>
        <end position="238"/>
    </location>
</feature>
<evidence type="ECO:0000256" key="1">
    <source>
        <dbReference type="ARBA" id="ARBA00006526"/>
    </source>
</evidence>
<keyword evidence="10" id="KW-1185">Reference proteome</keyword>
<dbReference type="GO" id="GO:0005524">
    <property type="term" value="F:ATP binding"/>
    <property type="evidence" value="ECO:0007669"/>
    <property type="project" value="UniProtKB-KW"/>
</dbReference>
<evidence type="ECO:0000256" key="4">
    <source>
        <dbReference type="ARBA" id="ARBA00022741"/>
    </source>
</evidence>
<name>A0ABU5LG00_9GAMM</name>
<dbReference type="InterPro" id="IPR003439">
    <property type="entry name" value="ABC_transporter-like_ATP-bd"/>
</dbReference>
<dbReference type="PROSITE" id="PS50893">
    <property type="entry name" value="ABC_TRANSPORTER_2"/>
    <property type="match status" value="1"/>
</dbReference>
<evidence type="ECO:0000256" key="2">
    <source>
        <dbReference type="ARBA" id="ARBA00022448"/>
    </source>
</evidence>
<dbReference type="PROSITE" id="PS00211">
    <property type="entry name" value="ABC_TRANSPORTER_1"/>
    <property type="match status" value="1"/>
</dbReference>
<gene>
    <name evidence="9" type="primary">ssuB</name>
    <name evidence="9" type="ORF">N4G40_11395</name>
</gene>
<keyword evidence="4" id="KW-0547">Nucleotide-binding</keyword>
<accession>A0ABU5LG00</accession>
<protein>
    <submittedName>
        <fullName evidence="9">Aliphatic sulfonates ABC transporter ATP-binding protein</fullName>
    </submittedName>
</protein>
<proteinExistence type="inferred from homology"/>
<evidence type="ECO:0000256" key="7">
    <source>
        <dbReference type="ARBA" id="ARBA00023136"/>
    </source>
</evidence>
<dbReference type="InterPro" id="IPR050166">
    <property type="entry name" value="ABC_transporter_ATP-bind"/>
</dbReference>
<comment type="caution">
    <text evidence="9">The sequence shown here is derived from an EMBL/GenBank/DDBJ whole genome shotgun (WGS) entry which is preliminary data.</text>
</comment>
<organism evidence="9 10">
    <name type="scientific">Pantoea eucrina</name>
    <dbReference type="NCBI Taxonomy" id="472693"/>
    <lineage>
        <taxon>Bacteria</taxon>
        <taxon>Pseudomonadati</taxon>
        <taxon>Pseudomonadota</taxon>
        <taxon>Gammaproteobacteria</taxon>
        <taxon>Enterobacterales</taxon>
        <taxon>Erwiniaceae</taxon>
        <taxon>Pantoea</taxon>
    </lineage>
</organism>
<dbReference type="EMBL" id="JAOBTT010000001">
    <property type="protein sequence ID" value="MDZ7278869.1"/>
    <property type="molecule type" value="Genomic_DNA"/>
</dbReference>
<dbReference type="RefSeq" id="WP_322542791.1">
    <property type="nucleotide sequence ID" value="NZ_JAOBTT010000001.1"/>
</dbReference>
<dbReference type="SUPFAM" id="SSF52540">
    <property type="entry name" value="P-loop containing nucleoside triphosphate hydrolases"/>
    <property type="match status" value="1"/>
</dbReference>
<evidence type="ECO:0000256" key="5">
    <source>
        <dbReference type="ARBA" id="ARBA00022840"/>
    </source>
</evidence>
<evidence type="ECO:0000256" key="3">
    <source>
        <dbReference type="ARBA" id="ARBA00022475"/>
    </source>
</evidence>
<keyword evidence="3" id="KW-1003">Cell membrane</keyword>
<dbReference type="PANTHER" id="PTHR42788:SF17">
    <property type="entry name" value="ALIPHATIC SULFONATES IMPORT ATP-BINDING PROTEIN SSUB"/>
    <property type="match status" value="1"/>
</dbReference>
<dbReference type="CDD" id="cd03293">
    <property type="entry name" value="ABC_NrtD_SsuB_transporters"/>
    <property type="match status" value="1"/>
</dbReference>
<dbReference type="InterPro" id="IPR017871">
    <property type="entry name" value="ABC_transporter-like_CS"/>
</dbReference>
<evidence type="ECO:0000313" key="10">
    <source>
        <dbReference type="Proteomes" id="UP001288620"/>
    </source>
</evidence>
<sequence length="262" mass="28569">MSDLTTPARLNSGTPVGVNGVSKRYGNRTILDRLDLHIPAGQFVAVVGRSGCGKSTLLRLLAGLESTSEGELLAGNAPLAQARDDTRLMFQDARLLPWKRVIDNVGLGLKGRTWRAAAQQALETVGLADRALDWPAALSGGQKQRVALARALIHRPGLLLLDEPLGALDALTRIEMQTLIASVWQQHHFTVLLVTHDVSEAVMMADRVLLIEEGKIGLDLAVDLPRPRRRGSARLAELEAEVLDRVMKRPPPISALKYARER</sequence>
<keyword evidence="7" id="KW-0472">Membrane</keyword>
<keyword evidence="2" id="KW-0813">Transport</keyword>
<dbReference type="InterPro" id="IPR003593">
    <property type="entry name" value="AAA+_ATPase"/>
</dbReference>
<keyword evidence="5 9" id="KW-0067">ATP-binding</keyword>
<evidence type="ECO:0000259" key="8">
    <source>
        <dbReference type="PROSITE" id="PS50893"/>
    </source>
</evidence>
<dbReference type="InterPro" id="IPR027417">
    <property type="entry name" value="P-loop_NTPase"/>
</dbReference>
<dbReference type="NCBIfam" id="NF008420">
    <property type="entry name" value="PRK11247.1"/>
    <property type="match status" value="1"/>
</dbReference>
<keyword evidence="6" id="KW-1278">Translocase</keyword>
<evidence type="ECO:0000313" key="9">
    <source>
        <dbReference type="EMBL" id="MDZ7278869.1"/>
    </source>
</evidence>
<dbReference type="SMART" id="SM00382">
    <property type="entry name" value="AAA"/>
    <property type="match status" value="1"/>
</dbReference>
<reference evidence="10" key="1">
    <citation type="submission" date="2023-07" db="EMBL/GenBank/DDBJ databases">
        <title>Structural and functional analysis of rice phyllospheric bacteria for their antimicrobial properties and defense elicitation against blast disease.</title>
        <authorList>
            <person name="Sahu K.P."/>
            <person name="Asharani P."/>
            <person name="Kumar M."/>
            <person name="Reddy B."/>
            <person name="Kumar A."/>
        </authorList>
    </citation>
    <scope>NUCLEOTIDE SEQUENCE [LARGE SCALE GENOMIC DNA]</scope>
    <source>
        <strain evidence="10">OsEp_Plm_30P10</strain>
    </source>
</reference>
<dbReference type="Gene3D" id="3.40.50.300">
    <property type="entry name" value="P-loop containing nucleotide triphosphate hydrolases"/>
    <property type="match status" value="1"/>
</dbReference>
<dbReference type="Proteomes" id="UP001288620">
    <property type="component" value="Unassembled WGS sequence"/>
</dbReference>
<dbReference type="Pfam" id="PF00005">
    <property type="entry name" value="ABC_tran"/>
    <property type="match status" value="1"/>
</dbReference>
<dbReference type="PANTHER" id="PTHR42788">
    <property type="entry name" value="TAURINE IMPORT ATP-BINDING PROTEIN-RELATED"/>
    <property type="match status" value="1"/>
</dbReference>